<dbReference type="CDD" id="cd00090">
    <property type="entry name" value="HTH_ARSR"/>
    <property type="match status" value="1"/>
</dbReference>
<accession>A0A7X0HJX4</accession>
<gene>
    <name evidence="5" type="ORF">HNQ79_005370</name>
</gene>
<dbReference type="GO" id="GO:0003700">
    <property type="term" value="F:DNA-binding transcription factor activity"/>
    <property type="evidence" value="ECO:0007669"/>
    <property type="project" value="InterPro"/>
</dbReference>
<evidence type="ECO:0000256" key="3">
    <source>
        <dbReference type="ARBA" id="ARBA00023163"/>
    </source>
</evidence>
<comment type="caution">
    <text evidence="5">The sequence shown here is derived from an EMBL/GenBank/DDBJ whole genome shotgun (WGS) entry which is preliminary data.</text>
</comment>
<organism evidence="5 6">
    <name type="scientific">Streptomyces candidus</name>
    <dbReference type="NCBI Taxonomy" id="67283"/>
    <lineage>
        <taxon>Bacteria</taxon>
        <taxon>Bacillati</taxon>
        <taxon>Actinomycetota</taxon>
        <taxon>Actinomycetes</taxon>
        <taxon>Kitasatosporales</taxon>
        <taxon>Streptomycetaceae</taxon>
        <taxon>Streptomyces</taxon>
    </lineage>
</organism>
<dbReference type="Pfam" id="PF12840">
    <property type="entry name" value="HTH_20"/>
    <property type="match status" value="1"/>
</dbReference>
<sequence>MLRIHFTAEDLARTRVAATLGAAAETYYSLEMLCRPSLPLPFQRWRSSVAGRLSKDARPLTALLPVRGPGLDLLALAGDSPDIGHAVEALLRASPTLMRREVGTVTVDPAHMSWARAVADGDNDARRLLAAGLVSCHQATVAPYWAAARTRLDAVRAQYARTFLDGGVDALLASLSPQLMRWRPPVLEVRYPRPVEVHLGGQGLILVPTLFSWHRSSLLHDPYDDTVVPRLTVPAVTDPANGTALWHPGGVTADEALGALLGHTRAAALRATADGCSTTELAARLGVSPPAASQHAKALRDARLITTSRRGGSVLHTTTALGRELLDGAQQRGPAAAH</sequence>
<name>A0A7X0HJX4_9ACTN</name>
<dbReference type="AlphaFoldDB" id="A0A7X0HJX4"/>
<evidence type="ECO:0000256" key="2">
    <source>
        <dbReference type="ARBA" id="ARBA00023125"/>
    </source>
</evidence>
<dbReference type="InterPro" id="IPR051011">
    <property type="entry name" value="Metal_resp_trans_reg"/>
</dbReference>
<proteinExistence type="predicted"/>
<dbReference type="RefSeq" id="WP_185035314.1">
    <property type="nucleotide sequence ID" value="NZ_BNBN01000012.1"/>
</dbReference>
<evidence type="ECO:0000256" key="1">
    <source>
        <dbReference type="ARBA" id="ARBA00023015"/>
    </source>
</evidence>
<keyword evidence="2 5" id="KW-0238">DNA-binding</keyword>
<keyword evidence="6" id="KW-1185">Reference proteome</keyword>
<dbReference type="PANTHER" id="PTHR43132:SF8">
    <property type="entry name" value="HTH-TYPE TRANSCRIPTIONAL REGULATOR KMTR"/>
    <property type="match status" value="1"/>
</dbReference>
<evidence type="ECO:0000313" key="6">
    <source>
        <dbReference type="Proteomes" id="UP000540423"/>
    </source>
</evidence>
<reference evidence="5 6" key="1">
    <citation type="submission" date="2020-08" db="EMBL/GenBank/DDBJ databases">
        <title>Genomic Encyclopedia of Type Strains, Phase IV (KMG-IV): sequencing the most valuable type-strain genomes for metagenomic binning, comparative biology and taxonomic classification.</title>
        <authorList>
            <person name="Goeker M."/>
        </authorList>
    </citation>
    <scope>NUCLEOTIDE SEQUENCE [LARGE SCALE GENOMIC DNA]</scope>
    <source>
        <strain evidence="5 6">DSM 40141</strain>
    </source>
</reference>
<dbReference type="Gene3D" id="1.10.10.10">
    <property type="entry name" value="Winged helix-like DNA-binding domain superfamily/Winged helix DNA-binding domain"/>
    <property type="match status" value="1"/>
</dbReference>
<evidence type="ECO:0000313" key="5">
    <source>
        <dbReference type="EMBL" id="MBB6438858.1"/>
    </source>
</evidence>
<dbReference type="GO" id="GO:0003677">
    <property type="term" value="F:DNA binding"/>
    <property type="evidence" value="ECO:0007669"/>
    <property type="project" value="UniProtKB-KW"/>
</dbReference>
<protein>
    <submittedName>
        <fullName evidence="5">DNA-binding transcriptional ArsR family regulator</fullName>
    </submittedName>
</protein>
<dbReference type="InterPro" id="IPR011991">
    <property type="entry name" value="ArsR-like_HTH"/>
</dbReference>
<dbReference type="PANTHER" id="PTHR43132">
    <property type="entry name" value="ARSENICAL RESISTANCE OPERON REPRESSOR ARSR-RELATED"/>
    <property type="match status" value="1"/>
</dbReference>
<dbReference type="EMBL" id="JACHEM010000015">
    <property type="protein sequence ID" value="MBB6438858.1"/>
    <property type="molecule type" value="Genomic_DNA"/>
</dbReference>
<dbReference type="InterPro" id="IPR001845">
    <property type="entry name" value="HTH_ArsR_DNA-bd_dom"/>
</dbReference>
<dbReference type="SMART" id="SM00418">
    <property type="entry name" value="HTH_ARSR"/>
    <property type="match status" value="1"/>
</dbReference>
<dbReference type="InterPro" id="IPR036390">
    <property type="entry name" value="WH_DNA-bd_sf"/>
</dbReference>
<dbReference type="InterPro" id="IPR036388">
    <property type="entry name" value="WH-like_DNA-bd_sf"/>
</dbReference>
<dbReference type="Proteomes" id="UP000540423">
    <property type="component" value="Unassembled WGS sequence"/>
</dbReference>
<evidence type="ECO:0000259" key="4">
    <source>
        <dbReference type="SMART" id="SM00418"/>
    </source>
</evidence>
<feature type="domain" description="HTH arsR-type" evidence="4">
    <location>
        <begin position="255"/>
        <end position="327"/>
    </location>
</feature>
<keyword evidence="1" id="KW-0805">Transcription regulation</keyword>
<keyword evidence="3" id="KW-0804">Transcription</keyword>
<dbReference type="SUPFAM" id="SSF46785">
    <property type="entry name" value="Winged helix' DNA-binding domain"/>
    <property type="match status" value="1"/>
</dbReference>